<proteinExistence type="predicted"/>
<reference evidence="1" key="1">
    <citation type="journal article" date="2007" name="PLoS ONE">
        <title>The first genome sequence of an elite grapevine cultivar (Pinot noir Vitis vinifera L.): coping with a highly heterozygous genome.</title>
        <authorList>
            <person name="Velasco R."/>
            <person name="Zharkikh A."/>
            <person name="Troggio M."/>
            <person name="Cartwright D.A."/>
            <person name="Cestaro A."/>
            <person name="Pruss D."/>
            <person name="Pindo M."/>
            <person name="FitzGerald L.M."/>
            <person name="Vezzulli S."/>
            <person name="Reid J."/>
            <person name="Malacarne G."/>
            <person name="Iliev D."/>
            <person name="Coppola G."/>
            <person name="Wardell B."/>
            <person name="Micheletti D."/>
            <person name="Macalma T."/>
            <person name="Facci M."/>
            <person name="Mitchell J.T."/>
            <person name="Perazzolli M."/>
            <person name="Eldredge G."/>
            <person name="Gatto P."/>
            <person name="Oyzerski R."/>
            <person name="Moretto M."/>
            <person name="Gutin N."/>
            <person name="Stefanini M."/>
            <person name="Chen Y."/>
            <person name="Segala C."/>
            <person name="Davenport C."/>
            <person name="Dematte L."/>
            <person name="Mraz A."/>
            <person name="Battilana J."/>
            <person name="Stormo K."/>
            <person name="Costa F."/>
            <person name="Tao Q."/>
            <person name="Si-Ammour A."/>
            <person name="Harkins T."/>
            <person name="Lackey A."/>
            <person name="Perbost C."/>
            <person name="Taillon B."/>
            <person name="Stella A."/>
            <person name="Solovyev V."/>
            <person name="Fawcett J.A."/>
            <person name="Sterck L."/>
            <person name="Vandepoele K."/>
            <person name="Grando S.M."/>
            <person name="Toppo S."/>
            <person name="Moser C."/>
            <person name="Lanchbury J."/>
            <person name="Bogden R."/>
            <person name="Skolnick M."/>
            <person name="Sgaramella V."/>
            <person name="Bhatnagar S.K."/>
            <person name="Fontana P."/>
            <person name="Gutin A."/>
            <person name="Van de Peer Y."/>
            <person name="Salamini F."/>
            <person name="Viola R."/>
        </authorList>
    </citation>
    <scope>NUCLEOTIDE SEQUENCE</scope>
</reference>
<organism evidence="1">
    <name type="scientific">Vitis vinifera</name>
    <name type="common">Grape</name>
    <dbReference type="NCBI Taxonomy" id="29760"/>
    <lineage>
        <taxon>Eukaryota</taxon>
        <taxon>Viridiplantae</taxon>
        <taxon>Streptophyta</taxon>
        <taxon>Embryophyta</taxon>
        <taxon>Tracheophyta</taxon>
        <taxon>Spermatophyta</taxon>
        <taxon>Magnoliopsida</taxon>
        <taxon>eudicotyledons</taxon>
        <taxon>Gunneridae</taxon>
        <taxon>Pentapetalae</taxon>
        <taxon>rosids</taxon>
        <taxon>Vitales</taxon>
        <taxon>Vitaceae</taxon>
        <taxon>Viteae</taxon>
        <taxon>Vitis</taxon>
    </lineage>
</organism>
<dbReference type="AlphaFoldDB" id="A5ASF7"/>
<sequence>MADNTIGGCVRTPCPEAFCSWVLNSVTTSISQCFVVASSMGTITESAMTVALATVNTKKEATTFEKQRRCQEVTFTVFASVAGISIDDIPDPFASNYGDVPLLDFQSKEITDLKWIDIGALTEDLKDQKVLTQRRAQTIRAVG</sequence>
<dbReference type="ExpressionAtlas" id="A5ASF7">
    <property type="expression patterns" value="baseline and differential"/>
</dbReference>
<name>A5ASF7_VITVI</name>
<dbReference type="InterPro" id="IPR012340">
    <property type="entry name" value="NA-bd_OB-fold"/>
</dbReference>
<dbReference type="EMBL" id="AM433818">
    <property type="protein sequence ID" value="CAN80409.1"/>
    <property type="molecule type" value="Genomic_DNA"/>
</dbReference>
<accession>A5ASF7</accession>
<gene>
    <name evidence="1" type="ORF">VITISV_018932</name>
</gene>
<evidence type="ECO:0000313" key="1">
    <source>
        <dbReference type="EMBL" id="CAN80409.1"/>
    </source>
</evidence>
<dbReference type="Gene3D" id="2.40.50.140">
    <property type="entry name" value="Nucleic acid-binding proteins"/>
    <property type="match status" value="1"/>
</dbReference>
<protein>
    <submittedName>
        <fullName evidence="1">Uncharacterized protein</fullName>
    </submittedName>
</protein>